<keyword evidence="4 6" id="KW-1133">Transmembrane helix</keyword>
<sequence length="289" mass="33404">MSRDRLAELRTNNSYHQDLEMGTMPASYEPNGYLKEVSATKTEIETFNAMIRKISSLHEQSLNSVGESQLQESNAQMEELTGEAKGLMQNIKGRLKVLQVMKVKDQSELKILQSQYSTLKKQFMESIADYQKVEKQYRTKYKERMERQYRIVRPDATEDEVAEALDDELIRPIFAQSVLNQARVGEAKQALKEVQDRHLDIQKIVKSIEELNQLYTEMQYMVEQQDILVDNIETHIETANAALEQTNVHLNTATTTARATRKKKWFLLAIAIVLIIIIALIIYFSVRKT</sequence>
<evidence type="ECO:0000259" key="7">
    <source>
        <dbReference type="PROSITE" id="PS50192"/>
    </source>
</evidence>
<evidence type="ECO:0000256" key="3">
    <source>
        <dbReference type="ARBA" id="ARBA00022692"/>
    </source>
</evidence>
<dbReference type="SUPFAM" id="SSF47661">
    <property type="entry name" value="t-snare proteins"/>
    <property type="match status" value="1"/>
</dbReference>
<dbReference type="Gene3D" id="1.20.58.70">
    <property type="match status" value="1"/>
</dbReference>
<comment type="subcellular location">
    <subcellularLocation>
        <location evidence="1">Membrane</location>
        <topology evidence="1">Single-pass type IV membrane protein</topology>
    </subcellularLocation>
</comment>
<reference evidence="8 9" key="1">
    <citation type="journal article" date="2015" name="Genome Biol. Evol.">
        <title>Phylogenomic analyses indicate that early fungi evolved digesting cell walls of algal ancestors of land plants.</title>
        <authorList>
            <person name="Chang Y."/>
            <person name="Wang S."/>
            <person name="Sekimoto S."/>
            <person name="Aerts A.L."/>
            <person name="Choi C."/>
            <person name="Clum A."/>
            <person name="LaButti K.M."/>
            <person name="Lindquist E.A."/>
            <person name="Yee Ngan C."/>
            <person name="Ohm R.A."/>
            <person name="Salamov A.A."/>
            <person name="Grigoriev I.V."/>
            <person name="Spatafora J.W."/>
            <person name="Berbee M.L."/>
        </authorList>
    </citation>
    <scope>NUCLEOTIDE SEQUENCE [LARGE SCALE GENOMIC DNA]</scope>
    <source>
        <strain evidence="8 9">NRRL 28638</strain>
    </source>
</reference>
<keyword evidence="5 6" id="KW-0472">Membrane</keyword>
<dbReference type="InterPro" id="IPR000727">
    <property type="entry name" value="T_SNARE_dom"/>
</dbReference>
<dbReference type="GO" id="GO:0048278">
    <property type="term" value="P:vesicle docking"/>
    <property type="evidence" value="ECO:0007669"/>
    <property type="project" value="TreeGrafter"/>
</dbReference>
<dbReference type="STRING" id="796925.A0A137P9X2"/>
<dbReference type="GO" id="GO:0031201">
    <property type="term" value="C:SNARE complex"/>
    <property type="evidence" value="ECO:0007669"/>
    <property type="project" value="TreeGrafter"/>
</dbReference>
<feature type="transmembrane region" description="Helical" evidence="6">
    <location>
        <begin position="265"/>
        <end position="286"/>
    </location>
</feature>
<dbReference type="OrthoDB" id="10255013at2759"/>
<accession>A0A137P9X2</accession>
<dbReference type="GO" id="GO:0005886">
    <property type="term" value="C:plasma membrane"/>
    <property type="evidence" value="ECO:0007669"/>
    <property type="project" value="TreeGrafter"/>
</dbReference>
<dbReference type="SMART" id="SM00503">
    <property type="entry name" value="SynN"/>
    <property type="match status" value="1"/>
</dbReference>
<keyword evidence="3 6" id="KW-0812">Transmembrane</keyword>
<dbReference type="OMA" id="RWICFIL"/>
<evidence type="ECO:0000256" key="4">
    <source>
        <dbReference type="ARBA" id="ARBA00022989"/>
    </source>
</evidence>
<evidence type="ECO:0000256" key="6">
    <source>
        <dbReference type="SAM" id="Phobius"/>
    </source>
</evidence>
<feature type="domain" description="T-SNARE coiled-coil homology" evidence="7">
    <location>
        <begin position="191"/>
        <end position="253"/>
    </location>
</feature>
<dbReference type="Pfam" id="PF05739">
    <property type="entry name" value="SNARE"/>
    <property type="match status" value="1"/>
</dbReference>
<dbReference type="GO" id="GO:0006886">
    <property type="term" value="P:intracellular protein transport"/>
    <property type="evidence" value="ECO:0007669"/>
    <property type="project" value="TreeGrafter"/>
</dbReference>
<dbReference type="PANTHER" id="PTHR19957">
    <property type="entry name" value="SYNTAXIN"/>
    <property type="match status" value="1"/>
</dbReference>
<dbReference type="Pfam" id="PF00804">
    <property type="entry name" value="Syntaxin"/>
    <property type="match status" value="1"/>
</dbReference>
<dbReference type="GO" id="GO:0012505">
    <property type="term" value="C:endomembrane system"/>
    <property type="evidence" value="ECO:0007669"/>
    <property type="project" value="TreeGrafter"/>
</dbReference>
<dbReference type="InterPro" id="IPR006011">
    <property type="entry name" value="Syntaxin_N"/>
</dbReference>
<dbReference type="PROSITE" id="PS50192">
    <property type="entry name" value="T_SNARE"/>
    <property type="match status" value="1"/>
</dbReference>
<evidence type="ECO:0000256" key="1">
    <source>
        <dbReference type="ARBA" id="ARBA00004211"/>
    </source>
</evidence>
<dbReference type="EMBL" id="KQ964467">
    <property type="protein sequence ID" value="KXN71800.1"/>
    <property type="molecule type" value="Genomic_DNA"/>
</dbReference>
<dbReference type="GO" id="GO:0000149">
    <property type="term" value="F:SNARE binding"/>
    <property type="evidence" value="ECO:0007669"/>
    <property type="project" value="TreeGrafter"/>
</dbReference>
<dbReference type="InterPro" id="IPR010989">
    <property type="entry name" value="SNARE"/>
</dbReference>
<evidence type="ECO:0000256" key="5">
    <source>
        <dbReference type="ARBA" id="ARBA00023136"/>
    </source>
</evidence>
<gene>
    <name evidence="8" type="ORF">CONCODRAFT_57103</name>
</gene>
<evidence type="ECO:0000256" key="2">
    <source>
        <dbReference type="ARBA" id="ARBA00009063"/>
    </source>
</evidence>
<dbReference type="Proteomes" id="UP000070444">
    <property type="component" value="Unassembled WGS sequence"/>
</dbReference>
<dbReference type="GO" id="GO:0006906">
    <property type="term" value="P:vesicle fusion"/>
    <property type="evidence" value="ECO:0007669"/>
    <property type="project" value="TreeGrafter"/>
</dbReference>
<comment type="similarity">
    <text evidence="2">Belongs to the syntaxin family.</text>
</comment>
<dbReference type="SMART" id="SM00397">
    <property type="entry name" value="t_SNARE"/>
    <property type="match status" value="1"/>
</dbReference>
<protein>
    <submittedName>
        <fullName evidence="8">t-SNARE</fullName>
    </submittedName>
</protein>
<organism evidence="8 9">
    <name type="scientific">Conidiobolus coronatus (strain ATCC 28846 / CBS 209.66 / NRRL 28638)</name>
    <name type="common">Delacroixia coronata</name>
    <dbReference type="NCBI Taxonomy" id="796925"/>
    <lineage>
        <taxon>Eukaryota</taxon>
        <taxon>Fungi</taxon>
        <taxon>Fungi incertae sedis</taxon>
        <taxon>Zoopagomycota</taxon>
        <taxon>Entomophthoromycotina</taxon>
        <taxon>Entomophthoromycetes</taxon>
        <taxon>Entomophthorales</taxon>
        <taxon>Ancylistaceae</taxon>
        <taxon>Conidiobolus</taxon>
    </lineage>
</organism>
<dbReference type="GO" id="GO:0005484">
    <property type="term" value="F:SNAP receptor activity"/>
    <property type="evidence" value="ECO:0007669"/>
    <property type="project" value="TreeGrafter"/>
</dbReference>
<evidence type="ECO:0000313" key="8">
    <source>
        <dbReference type="EMBL" id="KXN71800.1"/>
    </source>
</evidence>
<dbReference type="GO" id="GO:0006887">
    <property type="term" value="P:exocytosis"/>
    <property type="evidence" value="ECO:0007669"/>
    <property type="project" value="TreeGrafter"/>
</dbReference>
<dbReference type="AlphaFoldDB" id="A0A137P9X2"/>
<dbReference type="InterPro" id="IPR045242">
    <property type="entry name" value="Syntaxin"/>
</dbReference>
<evidence type="ECO:0000313" key="9">
    <source>
        <dbReference type="Proteomes" id="UP000070444"/>
    </source>
</evidence>
<proteinExistence type="inferred from homology"/>
<name>A0A137P9X2_CONC2</name>
<dbReference type="PANTHER" id="PTHR19957:SF307">
    <property type="entry name" value="PROTEIN SSO1-RELATED"/>
    <property type="match status" value="1"/>
</dbReference>
<keyword evidence="9" id="KW-1185">Reference proteome</keyword>